<evidence type="ECO:0000313" key="2">
    <source>
        <dbReference type="EMBL" id="PPU68337.1"/>
    </source>
</evidence>
<feature type="transmembrane region" description="Helical" evidence="1">
    <location>
        <begin position="40"/>
        <end position="56"/>
    </location>
</feature>
<dbReference type="Proteomes" id="UP000238191">
    <property type="component" value="Unassembled WGS sequence"/>
</dbReference>
<protein>
    <recommendedName>
        <fullName evidence="4">Glycine zipper family protein</fullName>
    </recommendedName>
</protein>
<keyword evidence="1" id="KW-0472">Membrane</keyword>
<reference evidence="3" key="1">
    <citation type="submission" date="2016-08" db="EMBL/GenBank/DDBJ databases">
        <authorList>
            <person name="Merda D."/>
            <person name="Briand M."/>
            <person name="Taghouti G."/>
            <person name="Carrere S."/>
            <person name="Gouzy J."/>
            <person name="Portier P."/>
            <person name="Jacques M.-A."/>
            <person name="Fischer-Le Saux M."/>
        </authorList>
    </citation>
    <scope>NUCLEOTIDE SEQUENCE [LARGE SCALE GENOMIC DNA]</scope>
    <source>
        <strain evidence="3">CFBP4643</strain>
    </source>
</reference>
<evidence type="ECO:0008006" key="4">
    <source>
        <dbReference type="Google" id="ProtNLM"/>
    </source>
</evidence>
<sequence>MLMLKPADTKLYSRLVGTSIVIGAGLGAALGAAMGNLPQGLGLGLSLGSVFGIAWARRRGAI</sequence>
<feature type="transmembrane region" description="Helical" evidence="1">
    <location>
        <begin position="12"/>
        <end position="34"/>
    </location>
</feature>
<proteinExistence type="predicted"/>
<comment type="caution">
    <text evidence="2">The sequence shown here is derived from an EMBL/GenBank/DDBJ whole genome shotgun (WGS) entry which is preliminary data.</text>
</comment>
<keyword evidence="1" id="KW-1133">Transmembrane helix</keyword>
<dbReference type="EMBL" id="MDEI01000007">
    <property type="protein sequence ID" value="PPU68337.1"/>
    <property type="molecule type" value="Genomic_DNA"/>
</dbReference>
<accession>A0A2S7D3G1</accession>
<organism evidence="2 3">
    <name type="scientific">Xanthomonas pisi</name>
    <dbReference type="NCBI Taxonomy" id="56457"/>
    <lineage>
        <taxon>Bacteria</taxon>
        <taxon>Pseudomonadati</taxon>
        <taxon>Pseudomonadota</taxon>
        <taxon>Gammaproteobacteria</taxon>
        <taxon>Lysobacterales</taxon>
        <taxon>Lysobacteraceae</taxon>
        <taxon>Xanthomonas</taxon>
    </lineage>
</organism>
<gene>
    <name evidence="2" type="ORF">XpiCFBP4643_09795</name>
</gene>
<dbReference type="AlphaFoldDB" id="A0A2S7D3G1"/>
<keyword evidence="1" id="KW-0812">Transmembrane</keyword>
<evidence type="ECO:0000256" key="1">
    <source>
        <dbReference type="SAM" id="Phobius"/>
    </source>
</evidence>
<evidence type="ECO:0000313" key="3">
    <source>
        <dbReference type="Proteomes" id="UP000238191"/>
    </source>
</evidence>
<keyword evidence="3" id="KW-1185">Reference proteome</keyword>
<name>A0A2S7D3G1_9XANT</name>